<comment type="caution">
    <text evidence="1">The sequence shown here is derived from an EMBL/GenBank/DDBJ whole genome shotgun (WGS) entry which is preliminary data.</text>
</comment>
<dbReference type="EMBL" id="JAOQJZ010000002">
    <property type="protein sequence ID" value="MCU6704888.1"/>
    <property type="molecule type" value="Genomic_DNA"/>
</dbReference>
<dbReference type="RefSeq" id="WP_267300409.1">
    <property type="nucleotide sequence ID" value="NZ_JAOQJZ010000002.1"/>
</dbReference>
<reference evidence="1 2" key="1">
    <citation type="journal article" date="2021" name="ISME Commun">
        <title>Automated analysis of genomic sequences facilitates high-throughput and comprehensive description of bacteria.</title>
        <authorList>
            <person name="Hitch T.C.A."/>
        </authorList>
    </citation>
    <scope>NUCLEOTIDE SEQUENCE [LARGE SCALE GENOMIC DNA]</scope>
    <source>
        <strain evidence="1 2">Sanger_31</strain>
    </source>
</reference>
<dbReference type="Proteomes" id="UP001208131">
    <property type="component" value="Unassembled WGS sequence"/>
</dbReference>
<organism evidence="1 2">
    <name type="scientific">Hominimerdicola aceti</name>
    <dbReference type="NCBI Taxonomy" id="2981726"/>
    <lineage>
        <taxon>Bacteria</taxon>
        <taxon>Bacillati</taxon>
        <taxon>Bacillota</taxon>
        <taxon>Clostridia</taxon>
        <taxon>Eubacteriales</taxon>
        <taxon>Oscillospiraceae</taxon>
        <taxon>Hominimerdicola</taxon>
    </lineage>
</organism>
<gene>
    <name evidence="1" type="ORF">OCV57_02950</name>
</gene>
<sequence length="214" mass="24119">MLRNSRCVNKYPKKVLKCISKLDKELQYAVIDGLEKGGDYLVKAINNLDDDAAELFVKTASKQSDEFFVLMSKYDDIPSWACSDVIDFNSAENVNEILKQNGYTNPSYKPGTNVTTIELTEDTTFVRVYTENITSAKGQWVMNYEEIQGLSSKQIKDKFALPYEPTHICDVELPAGTEVRFGIANEVSEWGLGGGLQFDLMGQYFNSFGNFRPL</sequence>
<dbReference type="AlphaFoldDB" id="A0AAE3IEP0"/>
<proteinExistence type="predicted"/>
<keyword evidence="2" id="KW-1185">Reference proteome</keyword>
<evidence type="ECO:0000313" key="2">
    <source>
        <dbReference type="Proteomes" id="UP001208131"/>
    </source>
</evidence>
<protein>
    <submittedName>
        <fullName evidence="1">Uncharacterized protein</fullName>
    </submittedName>
</protein>
<name>A0AAE3IEP0_9FIRM</name>
<evidence type="ECO:0000313" key="1">
    <source>
        <dbReference type="EMBL" id="MCU6704888.1"/>
    </source>
</evidence>
<accession>A0AAE3IEP0</accession>